<feature type="coiled-coil region" evidence="3">
    <location>
        <begin position="116"/>
        <end position="175"/>
    </location>
</feature>
<dbReference type="GO" id="GO:0001228">
    <property type="term" value="F:DNA-binding transcription activator activity, RNA polymerase II-specific"/>
    <property type="evidence" value="ECO:0007669"/>
    <property type="project" value="TreeGrafter"/>
</dbReference>
<organism evidence="6 7">
    <name type="scientific">Trematosphaeria pertusa</name>
    <dbReference type="NCBI Taxonomy" id="390896"/>
    <lineage>
        <taxon>Eukaryota</taxon>
        <taxon>Fungi</taxon>
        <taxon>Dikarya</taxon>
        <taxon>Ascomycota</taxon>
        <taxon>Pezizomycotina</taxon>
        <taxon>Dothideomycetes</taxon>
        <taxon>Pleosporomycetidae</taxon>
        <taxon>Pleosporales</taxon>
        <taxon>Massarineae</taxon>
        <taxon>Trematosphaeriaceae</taxon>
        <taxon>Trematosphaeria</taxon>
    </lineage>
</organism>
<dbReference type="GeneID" id="54582868"/>
<evidence type="ECO:0000256" key="3">
    <source>
        <dbReference type="SAM" id="Coils"/>
    </source>
</evidence>
<dbReference type="Pfam" id="PF10297">
    <property type="entry name" value="Hap4_Hap_bind"/>
    <property type="match status" value="1"/>
</dbReference>
<feature type="compositionally biased region" description="Low complexity" evidence="4">
    <location>
        <begin position="7"/>
        <end position="35"/>
    </location>
</feature>
<reference evidence="6" key="1">
    <citation type="journal article" date="2020" name="Stud. Mycol.">
        <title>101 Dothideomycetes genomes: a test case for predicting lifestyles and emergence of pathogens.</title>
        <authorList>
            <person name="Haridas S."/>
            <person name="Albert R."/>
            <person name="Binder M."/>
            <person name="Bloem J."/>
            <person name="Labutti K."/>
            <person name="Salamov A."/>
            <person name="Andreopoulos B."/>
            <person name="Baker S."/>
            <person name="Barry K."/>
            <person name="Bills G."/>
            <person name="Bluhm B."/>
            <person name="Cannon C."/>
            <person name="Castanera R."/>
            <person name="Culley D."/>
            <person name="Daum C."/>
            <person name="Ezra D."/>
            <person name="Gonzalez J."/>
            <person name="Henrissat B."/>
            <person name="Kuo A."/>
            <person name="Liang C."/>
            <person name="Lipzen A."/>
            <person name="Lutzoni F."/>
            <person name="Magnuson J."/>
            <person name="Mondo S."/>
            <person name="Nolan M."/>
            <person name="Ohm R."/>
            <person name="Pangilinan J."/>
            <person name="Park H.-J."/>
            <person name="Ramirez L."/>
            <person name="Alfaro M."/>
            <person name="Sun H."/>
            <person name="Tritt A."/>
            <person name="Yoshinaga Y."/>
            <person name="Zwiers L.-H."/>
            <person name="Turgeon B."/>
            <person name="Goodwin S."/>
            <person name="Spatafora J."/>
            <person name="Crous P."/>
            <person name="Grigoriev I."/>
        </authorList>
    </citation>
    <scope>NUCLEOTIDE SEQUENCE</scope>
    <source>
        <strain evidence="6">CBS 122368</strain>
    </source>
</reference>
<accession>A0A6A6I6T1</accession>
<dbReference type="InterPro" id="IPR018287">
    <property type="entry name" value="Hap4_TF_heteromerisation"/>
</dbReference>
<dbReference type="RefSeq" id="XP_033680943.1">
    <property type="nucleotide sequence ID" value="XM_033829538.1"/>
</dbReference>
<feature type="compositionally biased region" description="Basic and acidic residues" evidence="4">
    <location>
        <begin position="95"/>
        <end position="113"/>
    </location>
</feature>
<dbReference type="Proteomes" id="UP000800094">
    <property type="component" value="Unassembled WGS sequence"/>
</dbReference>
<evidence type="ECO:0000259" key="5">
    <source>
        <dbReference type="PROSITE" id="PS00036"/>
    </source>
</evidence>
<dbReference type="PROSITE" id="PS00036">
    <property type="entry name" value="BZIP_BASIC"/>
    <property type="match status" value="1"/>
</dbReference>
<feature type="region of interest" description="Disordered" evidence="4">
    <location>
        <begin position="65"/>
        <end position="116"/>
    </location>
</feature>
<name>A0A6A6I6T1_9PLEO</name>
<keyword evidence="2" id="KW-0539">Nucleus</keyword>
<dbReference type="EMBL" id="ML987199">
    <property type="protein sequence ID" value="KAF2245939.1"/>
    <property type="molecule type" value="Genomic_DNA"/>
</dbReference>
<dbReference type="CDD" id="cd14688">
    <property type="entry name" value="bZIP_YAP"/>
    <property type="match status" value="1"/>
</dbReference>
<evidence type="ECO:0000313" key="6">
    <source>
        <dbReference type="EMBL" id="KAF2245939.1"/>
    </source>
</evidence>
<evidence type="ECO:0000256" key="1">
    <source>
        <dbReference type="ARBA" id="ARBA00004123"/>
    </source>
</evidence>
<dbReference type="AlphaFoldDB" id="A0A6A6I6T1"/>
<proteinExistence type="predicted"/>
<gene>
    <name evidence="6" type="ORF">BU26DRAFT_521467</name>
</gene>
<feature type="region of interest" description="Disordered" evidence="4">
    <location>
        <begin position="1"/>
        <end position="53"/>
    </location>
</feature>
<dbReference type="SUPFAM" id="SSF57959">
    <property type="entry name" value="Leucine zipper domain"/>
    <property type="match status" value="1"/>
</dbReference>
<comment type="subcellular location">
    <subcellularLocation>
        <location evidence="1">Nucleus</location>
    </subcellularLocation>
</comment>
<dbReference type="OrthoDB" id="5374328at2759"/>
<keyword evidence="7" id="KW-1185">Reference proteome</keyword>
<feature type="domain" description="BZIP" evidence="5">
    <location>
        <begin position="103"/>
        <end position="118"/>
    </location>
</feature>
<dbReference type="GO" id="GO:0090575">
    <property type="term" value="C:RNA polymerase II transcription regulator complex"/>
    <property type="evidence" value="ECO:0007669"/>
    <property type="project" value="TreeGrafter"/>
</dbReference>
<evidence type="ECO:0000256" key="4">
    <source>
        <dbReference type="SAM" id="MobiDB-lite"/>
    </source>
</evidence>
<dbReference type="PANTHER" id="PTHR40621">
    <property type="entry name" value="TRANSCRIPTION FACTOR KAPC-RELATED"/>
    <property type="match status" value="1"/>
</dbReference>
<dbReference type="GO" id="GO:0000976">
    <property type="term" value="F:transcription cis-regulatory region binding"/>
    <property type="evidence" value="ECO:0007669"/>
    <property type="project" value="InterPro"/>
</dbReference>
<dbReference type="InterPro" id="IPR050936">
    <property type="entry name" value="AP-1-like"/>
</dbReference>
<evidence type="ECO:0000313" key="7">
    <source>
        <dbReference type="Proteomes" id="UP000800094"/>
    </source>
</evidence>
<dbReference type="InterPro" id="IPR046347">
    <property type="entry name" value="bZIP_sf"/>
</dbReference>
<dbReference type="InterPro" id="IPR004827">
    <property type="entry name" value="bZIP"/>
</dbReference>
<dbReference type="Gene3D" id="1.20.5.170">
    <property type="match status" value="1"/>
</dbReference>
<feature type="region of interest" description="Disordered" evidence="4">
    <location>
        <begin position="541"/>
        <end position="573"/>
    </location>
</feature>
<sequence length="573" mass="62198">MSEDVLSTTSSSGHSNGTPAQTPSPTSETPASTVSRPASSRALVPTPLSANLTPKVAIATASSPASDYAYPSPLGGGPTSASYVVPPRPKPGRKPATDEPASKRKAQNRESQRAFRARKAAKLNEMQAQVETTEQRHKQEMNKKVAELHARDMRINQLEALVAQLKESEKRTAQERDFWKDRAAQDQVQYQFLERQWKEQNYPLNGFGEKEAVFFQTRLSGSGQASPTHGSVQNFTGYTTPKAMDIGCGNCKADGECACIAELAKVTTPNPFMTAVPLGPAPPRTSVSPMKGMRAQTPFDVFAEREIDFTAQFASKRMRQHQRPSIAFLTQASETDSNCGFCTDESNCLCKDESLRHQELQRGNEVVPASHDWTSTSADVKLQGNDIGTNGPGSCPDCQANPRQRAWCQRVAQLKNSGNDHLLPSPTSRTSSISGPLETMEPHIADASTPYGAKQSIGCSEAYKLLEGRVPMDQDKMDWIGNLKPVPPAGRRDTLTQPTRKYSALELDTAGVIATLGSTMQPLQPRPSDGENAHLVRIAQEYQRSSSSPQVDGDSPMPVSMVNGATIPAGSWR</sequence>
<dbReference type="PANTHER" id="PTHR40621:SF7">
    <property type="entry name" value="BZIP DOMAIN-CONTAINING PROTEIN"/>
    <property type="match status" value="1"/>
</dbReference>
<evidence type="ECO:0000256" key="2">
    <source>
        <dbReference type="ARBA" id="ARBA00023242"/>
    </source>
</evidence>
<protein>
    <recommendedName>
        <fullName evidence="5">BZIP domain-containing protein</fullName>
    </recommendedName>
</protein>
<keyword evidence="3" id="KW-0175">Coiled coil</keyword>